<dbReference type="InterPro" id="IPR011990">
    <property type="entry name" value="TPR-like_helical_dom_sf"/>
</dbReference>
<protein>
    <recommendedName>
        <fullName evidence="4">Tetratricopeptide repeat protein</fullName>
    </recommendedName>
</protein>
<keyword evidence="1" id="KW-0732">Signal</keyword>
<organism evidence="2 3">
    <name type="scientific">Sphaerotilus montanus</name>
    <dbReference type="NCBI Taxonomy" id="522889"/>
    <lineage>
        <taxon>Bacteria</taxon>
        <taxon>Pseudomonadati</taxon>
        <taxon>Pseudomonadota</taxon>
        <taxon>Betaproteobacteria</taxon>
        <taxon>Burkholderiales</taxon>
        <taxon>Sphaerotilaceae</taxon>
        <taxon>Sphaerotilus</taxon>
    </lineage>
</organism>
<evidence type="ECO:0000313" key="2">
    <source>
        <dbReference type="EMBL" id="NYG32911.1"/>
    </source>
</evidence>
<feature type="signal peptide" evidence="1">
    <location>
        <begin position="1"/>
        <end position="31"/>
    </location>
</feature>
<evidence type="ECO:0000256" key="1">
    <source>
        <dbReference type="SAM" id="SignalP"/>
    </source>
</evidence>
<name>A0A7Y9QXU1_9BURK</name>
<proteinExistence type="predicted"/>
<dbReference type="AlphaFoldDB" id="A0A7Y9QXU1"/>
<dbReference type="Proteomes" id="UP000518288">
    <property type="component" value="Unassembled WGS sequence"/>
</dbReference>
<reference evidence="2 3" key="1">
    <citation type="submission" date="2020-07" db="EMBL/GenBank/DDBJ databases">
        <title>Genomic Encyclopedia of Archaeal and Bacterial Type Strains, Phase II (KMG-II): from individual species to whole genera.</title>
        <authorList>
            <person name="Goeker M."/>
        </authorList>
    </citation>
    <scope>NUCLEOTIDE SEQUENCE [LARGE SCALE GENOMIC DNA]</scope>
    <source>
        <strain evidence="2 3">DSM 21226</strain>
    </source>
</reference>
<sequence>MQYFSTIFIHTRLARLLAASLLGLAPTFVLAEPPSQCRPGDKEIEQIKLGKHLFDKKDLVGADAAWAKAIDAARSAADCNLVEVSWQIGDFAKKRDDLVRAKRYLGIGRDAYKLKKSPEDFSYGKLQKSLGNVAKRDANEAQACTHLKAALQIFTSINAPRQIKEVTAEMGEFNCI</sequence>
<gene>
    <name evidence="2" type="ORF">BDD16_001897</name>
</gene>
<accession>A0A7Y9QXU1</accession>
<dbReference type="Gene3D" id="1.25.40.10">
    <property type="entry name" value="Tetratricopeptide repeat domain"/>
    <property type="match status" value="1"/>
</dbReference>
<dbReference type="RefSeq" id="WP_179633737.1">
    <property type="nucleotide sequence ID" value="NZ_JACCFH010000001.1"/>
</dbReference>
<keyword evidence="3" id="KW-1185">Reference proteome</keyword>
<dbReference type="EMBL" id="JACCFH010000001">
    <property type="protein sequence ID" value="NYG32911.1"/>
    <property type="molecule type" value="Genomic_DNA"/>
</dbReference>
<evidence type="ECO:0008006" key="4">
    <source>
        <dbReference type="Google" id="ProtNLM"/>
    </source>
</evidence>
<comment type="caution">
    <text evidence="2">The sequence shown here is derived from an EMBL/GenBank/DDBJ whole genome shotgun (WGS) entry which is preliminary data.</text>
</comment>
<feature type="chain" id="PRO_5030966494" description="Tetratricopeptide repeat protein" evidence="1">
    <location>
        <begin position="32"/>
        <end position="176"/>
    </location>
</feature>
<evidence type="ECO:0000313" key="3">
    <source>
        <dbReference type="Proteomes" id="UP000518288"/>
    </source>
</evidence>